<dbReference type="InterPro" id="IPR000504">
    <property type="entry name" value="RRM_dom"/>
</dbReference>
<organism evidence="3 4">
    <name type="scientific">Cajanus cajan</name>
    <name type="common">Pigeon pea</name>
    <name type="synonym">Cajanus indicus</name>
    <dbReference type="NCBI Taxonomy" id="3821"/>
    <lineage>
        <taxon>Eukaryota</taxon>
        <taxon>Viridiplantae</taxon>
        <taxon>Streptophyta</taxon>
        <taxon>Embryophyta</taxon>
        <taxon>Tracheophyta</taxon>
        <taxon>Spermatophyta</taxon>
        <taxon>Magnoliopsida</taxon>
        <taxon>eudicotyledons</taxon>
        <taxon>Gunneridae</taxon>
        <taxon>Pentapetalae</taxon>
        <taxon>rosids</taxon>
        <taxon>fabids</taxon>
        <taxon>Fabales</taxon>
        <taxon>Fabaceae</taxon>
        <taxon>Papilionoideae</taxon>
        <taxon>50 kb inversion clade</taxon>
        <taxon>NPAAA clade</taxon>
        <taxon>indigoferoid/millettioid clade</taxon>
        <taxon>Phaseoleae</taxon>
        <taxon>Cajanus</taxon>
    </lineage>
</organism>
<dbReference type="Gramene" id="C.cajan_35563.t">
    <property type="protein sequence ID" value="C.cajan_35563.t.cds1"/>
    <property type="gene ID" value="C.cajan_35563"/>
</dbReference>
<dbReference type="SUPFAM" id="SSF54928">
    <property type="entry name" value="RNA-binding domain, RBD"/>
    <property type="match status" value="1"/>
</dbReference>
<reference evidence="3" key="1">
    <citation type="journal article" date="2012" name="Nat. Biotechnol.">
        <title>Draft genome sequence of pigeonpea (Cajanus cajan), an orphan legume crop of resource-poor farmers.</title>
        <authorList>
            <person name="Varshney R.K."/>
            <person name="Chen W."/>
            <person name="Li Y."/>
            <person name="Bharti A.K."/>
            <person name="Saxena R.K."/>
            <person name="Schlueter J.A."/>
            <person name="Donoghue M.T."/>
            <person name="Azam S."/>
            <person name="Fan G."/>
            <person name="Whaley A.M."/>
            <person name="Farmer A.D."/>
            <person name="Sheridan J."/>
            <person name="Iwata A."/>
            <person name="Tuteja R."/>
            <person name="Penmetsa R.V."/>
            <person name="Wu W."/>
            <person name="Upadhyaya H.D."/>
            <person name="Yang S.P."/>
            <person name="Shah T."/>
            <person name="Saxena K.B."/>
            <person name="Michael T."/>
            <person name="McCombie W.R."/>
            <person name="Yang B."/>
            <person name="Zhang G."/>
            <person name="Yang H."/>
            <person name="Wang J."/>
            <person name="Spillane C."/>
            <person name="Cook D.R."/>
            <person name="May G.D."/>
            <person name="Xu X."/>
            <person name="Jackson S.A."/>
        </authorList>
    </citation>
    <scope>NUCLEOTIDE SEQUENCE [LARGE SCALE GENOMIC DNA]</scope>
</reference>
<dbReference type="PANTHER" id="PTHR23204">
    <property type="entry name" value="CLEAVAGE AND POLYADENYLATION SPECIFIC FACTOR"/>
    <property type="match status" value="1"/>
</dbReference>
<evidence type="ECO:0000313" key="4">
    <source>
        <dbReference type="Proteomes" id="UP000075243"/>
    </source>
</evidence>
<gene>
    <name evidence="3" type="ORF">KK1_035790</name>
</gene>
<dbReference type="InterPro" id="IPR012677">
    <property type="entry name" value="Nucleotide-bd_a/b_plait_sf"/>
</dbReference>
<feature type="domain" description="RRM" evidence="2">
    <location>
        <begin position="49"/>
        <end position="80"/>
    </location>
</feature>
<keyword evidence="4" id="KW-1185">Reference proteome</keyword>
<dbReference type="GO" id="GO:0003723">
    <property type="term" value="F:RNA binding"/>
    <property type="evidence" value="ECO:0007669"/>
    <property type="project" value="InterPro"/>
</dbReference>
<comment type="similarity">
    <text evidence="1">Belongs to the RRM CPSF6/7 family.</text>
</comment>
<evidence type="ECO:0000259" key="2">
    <source>
        <dbReference type="Pfam" id="PF00076"/>
    </source>
</evidence>
<dbReference type="InterPro" id="IPR034772">
    <property type="entry name" value="CPSF6/7"/>
</dbReference>
<evidence type="ECO:0000256" key="1">
    <source>
        <dbReference type="ARBA" id="ARBA00006265"/>
    </source>
</evidence>
<dbReference type="GO" id="GO:0006397">
    <property type="term" value="P:mRNA processing"/>
    <property type="evidence" value="ECO:0007669"/>
    <property type="project" value="UniProtKB-KW"/>
</dbReference>
<dbReference type="Gene3D" id="3.30.70.330">
    <property type="match status" value="1"/>
</dbReference>
<dbReference type="InterPro" id="IPR035979">
    <property type="entry name" value="RBD_domain_sf"/>
</dbReference>
<name>A0A151RJU0_CAJCA</name>
<dbReference type="AlphaFoldDB" id="A0A151RJU0"/>
<accession>A0A151RJU0</accession>
<dbReference type="Pfam" id="PF00076">
    <property type="entry name" value="RRM_1"/>
    <property type="match status" value="1"/>
</dbReference>
<dbReference type="EMBL" id="KQ483699">
    <property type="protein sequence ID" value="KYP42808.1"/>
    <property type="molecule type" value="Genomic_DNA"/>
</dbReference>
<protein>
    <recommendedName>
        <fullName evidence="2">RRM domain-containing protein</fullName>
    </recommendedName>
</protein>
<dbReference type="GO" id="GO:0005634">
    <property type="term" value="C:nucleus"/>
    <property type="evidence" value="ECO:0007669"/>
    <property type="project" value="UniProtKB-SubCell"/>
</dbReference>
<proteinExistence type="inferred from homology"/>
<sequence length="86" mass="9029">MHAPINSITDYYYRVGGNGVGNNVSVVSNVSTEGVGGGGVASASGSTILFVGDLHWWTTDADLEAELSKYGPVKEVKFYDEKASGK</sequence>
<dbReference type="STRING" id="3821.A0A151RJU0"/>
<dbReference type="Proteomes" id="UP000075243">
    <property type="component" value="Unassembled WGS sequence"/>
</dbReference>
<evidence type="ECO:0000313" key="3">
    <source>
        <dbReference type="EMBL" id="KYP42808.1"/>
    </source>
</evidence>